<feature type="region of interest" description="Disordered" evidence="1">
    <location>
        <begin position="295"/>
        <end position="315"/>
    </location>
</feature>
<dbReference type="RefSeq" id="WP_338204090.1">
    <property type="nucleotide sequence ID" value="NZ_JAEKNR010000198.1"/>
</dbReference>
<sequence>MPSEFTHPDKLLWPERGLTKADLLAYYEAAADRLLPYIAGRPLTLKRFNNGVGGEGFFQKNVPESAGESVGRHDTWTESSRRVVSYALVDDVRGLRWCAQSNALELHSWFSRVDLPDRLDACPFDLDPWAPEQDVFRAALDLRAALTELGLEALVKTSGKRGLHVYVPIERDYAYSEVSAFALAVCRLVQSRQPELYTVEMRKADRGGRLLLDWSRANGAQTMVAAWSPRATPAATVSTPVSWDEVAAGIDPAGLTIPGVLERRDAWADEPVAPQRLEAAAGALREAGFELEAISPRARTAAPRTRRRVELDPSD</sequence>
<evidence type="ECO:0000313" key="4">
    <source>
        <dbReference type="Proteomes" id="UP000612893"/>
    </source>
</evidence>
<evidence type="ECO:0000259" key="2">
    <source>
        <dbReference type="Pfam" id="PF21686"/>
    </source>
</evidence>
<dbReference type="Gene3D" id="3.90.920.10">
    <property type="entry name" value="DNA primase, PRIM domain"/>
    <property type="match status" value="1"/>
</dbReference>
<dbReference type="NCBIfam" id="TIGR02778">
    <property type="entry name" value="ligD_pol"/>
    <property type="match status" value="1"/>
</dbReference>
<dbReference type="GO" id="GO:0003910">
    <property type="term" value="F:DNA ligase (ATP) activity"/>
    <property type="evidence" value="ECO:0007669"/>
    <property type="project" value="UniProtKB-EC"/>
</dbReference>
<comment type="caution">
    <text evidence="3">The sequence shown here is derived from an EMBL/GenBank/DDBJ whole genome shotgun (WGS) entry which is preliminary data.</text>
</comment>
<keyword evidence="3" id="KW-0436">Ligase</keyword>
<accession>A0A934KAS3</accession>
<dbReference type="EC" id="6.5.1.1" evidence="3"/>
<organism evidence="3 4">
    <name type="scientific">Candidatus Nephthysia bennettiae</name>
    <dbReference type="NCBI Taxonomy" id="3127016"/>
    <lineage>
        <taxon>Bacteria</taxon>
        <taxon>Bacillati</taxon>
        <taxon>Candidatus Dormiibacterota</taxon>
        <taxon>Candidatus Dormibacteria</taxon>
        <taxon>Candidatus Dormibacterales</taxon>
        <taxon>Candidatus Dormibacteraceae</taxon>
        <taxon>Candidatus Nephthysia</taxon>
    </lineage>
</organism>
<proteinExistence type="predicted"/>
<name>A0A934KAS3_9BACT</name>
<dbReference type="AlphaFoldDB" id="A0A934KAS3"/>
<dbReference type="CDD" id="cd04861">
    <property type="entry name" value="LigD_Pol_like"/>
    <property type="match status" value="1"/>
</dbReference>
<evidence type="ECO:0000313" key="3">
    <source>
        <dbReference type="EMBL" id="MBJ7600317.1"/>
    </source>
</evidence>
<dbReference type="PANTHER" id="PTHR42705:SF2">
    <property type="entry name" value="BIFUNCTIONAL NON-HOMOLOGOUS END JOINING PROTEIN LIGD"/>
    <property type="match status" value="1"/>
</dbReference>
<keyword evidence="4" id="KW-1185">Reference proteome</keyword>
<reference evidence="3" key="1">
    <citation type="submission" date="2020-10" db="EMBL/GenBank/DDBJ databases">
        <title>Ca. Dormibacterota MAGs.</title>
        <authorList>
            <person name="Montgomery K."/>
        </authorList>
    </citation>
    <scope>NUCLEOTIDE SEQUENCE [LARGE SCALE GENOMIC DNA]</scope>
    <source>
        <strain evidence="3">SC8812_S17_10</strain>
    </source>
</reference>
<gene>
    <name evidence="3" type="primary">ligD</name>
    <name evidence="3" type="ORF">JF922_19860</name>
</gene>
<dbReference type="Pfam" id="PF21686">
    <property type="entry name" value="LigD_Prim-Pol"/>
    <property type="match status" value="1"/>
</dbReference>
<evidence type="ECO:0000256" key="1">
    <source>
        <dbReference type="SAM" id="MobiDB-lite"/>
    </source>
</evidence>
<dbReference type="InterPro" id="IPR052171">
    <property type="entry name" value="NHEJ_LigD"/>
</dbReference>
<dbReference type="Proteomes" id="UP000612893">
    <property type="component" value="Unassembled WGS sequence"/>
</dbReference>
<feature type="domain" description="DNA ligase D polymerase" evidence="2">
    <location>
        <begin position="19"/>
        <end position="267"/>
    </location>
</feature>
<dbReference type="InterPro" id="IPR014145">
    <property type="entry name" value="LigD_pol_dom"/>
</dbReference>
<protein>
    <submittedName>
        <fullName evidence="3">Non-homologous end-joining DNA ligase</fullName>
        <ecNumber evidence="3">6.5.1.1</ecNumber>
    </submittedName>
</protein>
<dbReference type="EMBL" id="JAEKNR010000198">
    <property type="protein sequence ID" value="MBJ7600317.1"/>
    <property type="molecule type" value="Genomic_DNA"/>
</dbReference>
<dbReference type="PANTHER" id="PTHR42705">
    <property type="entry name" value="BIFUNCTIONAL NON-HOMOLOGOUS END JOINING PROTEIN LIGD"/>
    <property type="match status" value="1"/>
</dbReference>